<comment type="caution">
    <text evidence="2">The sequence shown here is derived from an EMBL/GenBank/DDBJ whole genome shotgun (WGS) entry which is preliminary data.</text>
</comment>
<dbReference type="SUPFAM" id="SSF48403">
    <property type="entry name" value="Ankyrin repeat"/>
    <property type="match status" value="1"/>
</dbReference>
<dbReference type="PANTHER" id="PTHR24135:SF17">
    <property type="entry name" value="SH3 AND MULTIPLE ANKYRIN REPEAT DOMAINS PROTEIN 2"/>
    <property type="match status" value="1"/>
</dbReference>
<dbReference type="EMBL" id="JAHUTJ010025202">
    <property type="protein sequence ID" value="MED6273767.1"/>
    <property type="molecule type" value="Genomic_DNA"/>
</dbReference>
<evidence type="ECO:0000313" key="2">
    <source>
        <dbReference type="EMBL" id="MED6273767.1"/>
    </source>
</evidence>
<dbReference type="Gene3D" id="1.25.40.20">
    <property type="entry name" value="Ankyrin repeat-containing domain"/>
    <property type="match status" value="2"/>
</dbReference>
<dbReference type="Proteomes" id="UP001352852">
    <property type="component" value="Unassembled WGS sequence"/>
</dbReference>
<feature type="repeat" description="ANK" evidence="1">
    <location>
        <begin position="136"/>
        <end position="168"/>
    </location>
</feature>
<organism evidence="2 3">
    <name type="scientific">Characodon lateralis</name>
    <dbReference type="NCBI Taxonomy" id="208331"/>
    <lineage>
        <taxon>Eukaryota</taxon>
        <taxon>Metazoa</taxon>
        <taxon>Chordata</taxon>
        <taxon>Craniata</taxon>
        <taxon>Vertebrata</taxon>
        <taxon>Euteleostomi</taxon>
        <taxon>Actinopterygii</taxon>
        <taxon>Neopterygii</taxon>
        <taxon>Teleostei</taxon>
        <taxon>Neoteleostei</taxon>
        <taxon>Acanthomorphata</taxon>
        <taxon>Ovalentaria</taxon>
        <taxon>Atherinomorphae</taxon>
        <taxon>Cyprinodontiformes</taxon>
        <taxon>Goodeidae</taxon>
        <taxon>Characodon</taxon>
    </lineage>
</organism>
<sequence length="214" mass="23728">ANLRKFMDFIQHNQVDKVGKMLERGLDPNYHDSDTGENPLTLAAQLDNAVEMIKVLKNGGAHLDFRAKDGMTSLHKAAQSKNPVILMTLLELGASPDYKDSRGLTPLYHSVVVGGDPGCCELLLNHHASVCCQDENGWHEVHQACRHGHVQHLEHLLFYGAMMSAQNASGNTALHICALYNQDNCARVLLVRGADKEVKNYNSQTPFQVLVKYK</sequence>
<proteinExistence type="predicted"/>
<keyword evidence="3" id="KW-1185">Reference proteome</keyword>
<feature type="repeat" description="ANK" evidence="1">
    <location>
        <begin position="169"/>
        <end position="201"/>
    </location>
</feature>
<feature type="non-terminal residue" evidence="2">
    <location>
        <position position="1"/>
    </location>
</feature>
<dbReference type="InterPro" id="IPR036770">
    <property type="entry name" value="Ankyrin_rpt-contain_sf"/>
</dbReference>
<dbReference type="PANTHER" id="PTHR24135">
    <property type="entry name" value="SH3 AND MULTIPLE ANKYRIN REPEAT DOMAINS PROTEIN"/>
    <property type="match status" value="1"/>
</dbReference>
<keyword evidence="1" id="KW-0040">ANK repeat</keyword>
<dbReference type="InterPro" id="IPR051569">
    <property type="entry name" value="SHANK"/>
</dbReference>
<dbReference type="Pfam" id="PF12796">
    <property type="entry name" value="Ank_2"/>
    <property type="match status" value="2"/>
</dbReference>
<dbReference type="SMART" id="SM00248">
    <property type="entry name" value="ANK"/>
    <property type="match status" value="5"/>
</dbReference>
<feature type="repeat" description="ANK" evidence="1">
    <location>
        <begin position="69"/>
        <end position="101"/>
    </location>
</feature>
<reference evidence="2 3" key="1">
    <citation type="submission" date="2021-06" db="EMBL/GenBank/DDBJ databases">
        <authorList>
            <person name="Palmer J.M."/>
        </authorList>
    </citation>
    <scope>NUCLEOTIDE SEQUENCE [LARGE SCALE GENOMIC DNA]</scope>
    <source>
        <strain evidence="2 3">CL_MEX2019</strain>
        <tissue evidence="2">Muscle</tissue>
    </source>
</reference>
<accession>A0ABU7DF61</accession>
<evidence type="ECO:0000313" key="3">
    <source>
        <dbReference type="Proteomes" id="UP001352852"/>
    </source>
</evidence>
<gene>
    <name evidence="2" type="primary">SHANK3_2</name>
    <name evidence="2" type="ORF">CHARACLAT_009844</name>
</gene>
<name>A0ABU7DF61_9TELE</name>
<dbReference type="InterPro" id="IPR002110">
    <property type="entry name" value="Ankyrin_rpt"/>
</dbReference>
<dbReference type="PROSITE" id="PS50088">
    <property type="entry name" value="ANK_REPEAT"/>
    <property type="match status" value="3"/>
</dbReference>
<protein>
    <submittedName>
        <fullName evidence="2">SH3 and multiple ankyrin repeat domains protein 3</fullName>
    </submittedName>
</protein>
<evidence type="ECO:0000256" key="1">
    <source>
        <dbReference type="PROSITE-ProRule" id="PRU00023"/>
    </source>
</evidence>
<dbReference type="PROSITE" id="PS50297">
    <property type="entry name" value="ANK_REP_REGION"/>
    <property type="match status" value="2"/>
</dbReference>